<organism evidence="2 3">
    <name type="scientific">Kluyvera cryocrescens</name>
    <name type="common">Kluyvera citrophila</name>
    <dbReference type="NCBI Taxonomy" id="580"/>
    <lineage>
        <taxon>Bacteria</taxon>
        <taxon>Pseudomonadati</taxon>
        <taxon>Pseudomonadota</taxon>
        <taxon>Gammaproteobacteria</taxon>
        <taxon>Enterobacterales</taxon>
        <taxon>Enterobacteriaceae</taxon>
        <taxon>Kluyvera</taxon>
    </lineage>
</organism>
<reference evidence="2 3" key="1">
    <citation type="submission" date="2019-03" db="EMBL/GenBank/DDBJ databases">
        <authorList>
            <consortium name="Pathogen Informatics"/>
        </authorList>
    </citation>
    <scope>NUCLEOTIDE SEQUENCE [LARGE SCALE GENOMIC DNA]</scope>
    <source>
        <strain evidence="2 3">NCTC12993</strain>
    </source>
</reference>
<gene>
    <name evidence="2" type="ORF">NCTC12993_02823</name>
</gene>
<proteinExistence type="predicted"/>
<evidence type="ECO:0000313" key="2">
    <source>
        <dbReference type="EMBL" id="VFS63762.1"/>
    </source>
</evidence>
<evidence type="ECO:0000313" key="3">
    <source>
        <dbReference type="Proteomes" id="UP000401081"/>
    </source>
</evidence>
<feature type="transmembrane region" description="Helical" evidence="1">
    <location>
        <begin position="6"/>
        <end position="25"/>
    </location>
</feature>
<name>A0A485ASN5_KLUCR</name>
<feature type="transmembrane region" description="Helical" evidence="1">
    <location>
        <begin position="37"/>
        <end position="58"/>
    </location>
</feature>
<sequence length="89" mass="9535">MSCKSSAIELLVEFFSVCLSITWMVAGLSQRLLAERFAVTTSVSSLFALFCAVSAVAAETAPTTNNGMAESTNDPRVMVCCIVNPMDNY</sequence>
<keyword evidence="3" id="KW-1185">Reference proteome</keyword>
<keyword evidence="1" id="KW-0472">Membrane</keyword>
<protein>
    <submittedName>
        <fullName evidence="2">Uncharacterized protein</fullName>
    </submittedName>
</protein>
<dbReference type="EMBL" id="CAADJD010000018">
    <property type="protein sequence ID" value="VFS63762.1"/>
    <property type="molecule type" value="Genomic_DNA"/>
</dbReference>
<evidence type="ECO:0000256" key="1">
    <source>
        <dbReference type="SAM" id="Phobius"/>
    </source>
</evidence>
<keyword evidence="1" id="KW-0812">Transmembrane</keyword>
<keyword evidence="1" id="KW-1133">Transmembrane helix</keyword>
<dbReference type="AlphaFoldDB" id="A0A485ASN5"/>
<dbReference type="Proteomes" id="UP000401081">
    <property type="component" value="Unassembled WGS sequence"/>
</dbReference>
<accession>A0A485ASN5</accession>